<name>A0A8E7B2P9_9EURY</name>
<feature type="domain" description="Zinc-ribbon" evidence="2">
    <location>
        <begin position="297"/>
        <end position="318"/>
    </location>
</feature>
<evidence type="ECO:0000256" key="1">
    <source>
        <dbReference type="SAM" id="MobiDB-lite"/>
    </source>
</evidence>
<reference evidence="3 4" key="1">
    <citation type="submission" date="2021-05" db="EMBL/GenBank/DDBJ databases">
        <title>A novel Methanospirillum isolate from a pyrite-forming mixed culture.</title>
        <authorList>
            <person name="Bunk B."/>
            <person name="Sproer C."/>
            <person name="Spring S."/>
            <person name="Pester M."/>
        </authorList>
    </citation>
    <scope>NUCLEOTIDE SEQUENCE [LARGE SCALE GENOMIC DNA]</scope>
    <source>
        <strain evidence="3 4">J.3.6.1-F.2.7.3</strain>
    </source>
</reference>
<gene>
    <name evidence="3" type="ORF">KHC33_04660</name>
</gene>
<evidence type="ECO:0000313" key="4">
    <source>
        <dbReference type="Proteomes" id="UP000680656"/>
    </source>
</evidence>
<keyword evidence="4" id="KW-1185">Reference proteome</keyword>
<dbReference type="InterPro" id="IPR026870">
    <property type="entry name" value="Zinc_ribbon_dom"/>
</dbReference>
<dbReference type="RefSeq" id="WP_214420587.1">
    <property type="nucleotide sequence ID" value="NZ_CP075546.1"/>
</dbReference>
<dbReference type="Proteomes" id="UP000680656">
    <property type="component" value="Chromosome"/>
</dbReference>
<feature type="region of interest" description="Disordered" evidence="1">
    <location>
        <begin position="130"/>
        <end position="155"/>
    </location>
</feature>
<evidence type="ECO:0000259" key="2">
    <source>
        <dbReference type="Pfam" id="PF13240"/>
    </source>
</evidence>
<dbReference type="AlphaFoldDB" id="A0A8E7B2P9"/>
<accession>A0A8E7B2P9</accession>
<dbReference type="EMBL" id="CP075546">
    <property type="protein sequence ID" value="QVV89799.1"/>
    <property type="molecule type" value="Genomic_DNA"/>
</dbReference>
<evidence type="ECO:0000313" key="3">
    <source>
        <dbReference type="EMBL" id="QVV89799.1"/>
    </source>
</evidence>
<sequence>MSIIDNLRVRGDGDESSGGKFNPFRILEIGESMIRYCDGIRIKNYNFLAILTSDRLVLIESAQQSAGTIAKEIPVSMIQGAVIERDEKNRPALAVSMEVGGQTRLMILVFTGLITEPETECREWFAAINGYSPEPEPEPEQHVQPQAPQVPVPPPVPAPSPETVVQVPAPIIDAEVPLTPPAPAQGVQNVVTEPVPQPPVSEIKEPDQPFIPPVQPQAEIPLPQQSVIPPSIPVQPSPPIATKIPSKAPAPVKQPIIVPTPGSDSILIHVEKPDITSIKIGRKIGSHTSTSGGKPRFCIHCGSKISLYARFCPVCGKSQV</sequence>
<proteinExistence type="predicted"/>
<dbReference type="GeneID" id="65096450"/>
<protein>
    <submittedName>
        <fullName evidence="3">Zinc-ribbon domain-containing protein</fullName>
    </submittedName>
</protein>
<dbReference type="Pfam" id="PF13240">
    <property type="entry name" value="Zn_Ribbon_1"/>
    <property type="match status" value="1"/>
</dbReference>
<organism evidence="3 4">
    <name type="scientific">Methanospirillum purgamenti</name>
    <dbReference type="NCBI Taxonomy" id="2834276"/>
    <lineage>
        <taxon>Archaea</taxon>
        <taxon>Methanobacteriati</taxon>
        <taxon>Methanobacteriota</taxon>
        <taxon>Stenosarchaea group</taxon>
        <taxon>Methanomicrobia</taxon>
        <taxon>Methanomicrobiales</taxon>
        <taxon>Methanospirillaceae</taxon>
        <taxon>Methanospirillum</taxon>
    </lineage>
</organism>
<dbReference type="KEGG" id="mrtj:KHC33_04660"/>